<dbReference type="EMBL" id="BARU01012091">
    <property type="protein sequence ID" value="GAH36925.1"/>
    <property type="molecule type" value="Genomic_DNA"/>
</dbReference>
<comment type="caution">
    <text evidence="1">The sequence shown here is derived from an EMBL/GenBank/DDBJ whole genome shotgun (WGS) entry which is preliminary data.</text>
</comment>
<protein>
    <submittedName>
        <fullName evidence="1">Uncharacterized protein</fullName>
    </submittedName>
</protein>
<dbReference type="AlphaFoldDB" id="X1FWI9"/>
<gene>
    <name evidence="1" type="ORF">S03H2_22448</name>
</gene>
<name>X1FWI9_9ZZZZ</name>
<proteinExistence type="predicted"/>
<sequence length="236" mass="29020">LFDLDDAQENIDTSLIFQVKYWTELNQYEKSAWEQDWPNQNQNNLIMDEILPDLLNFINNTSDEIFFNPSIGIYSKFHRLNLIDFYIYNFFLIHKDFWSKNYYLVRNSNPDKFYLIPWDFDNIIEGRWSLHDTSLNRESEIQEKNELYNRLIGNKEFMQACKERWLYLRANLWTDHFILDMIYELYEEIEDILELELEMWTPNSLKIEPTKIITQNSFFLWLCRFFSSKRLKFDIN</sequence>
<evidence type="ECO:0000313" key="1">
    <source>
        <dbReference type="EMBL" id="GAH36925.1"/>
    </source>
</evidence>
<dbReference type="InterPro" id="IPR014867">
    <property type="entry name" value="Spore_coat_CotH_CotH2/3/7"/>
</dbReference>
<accession>X1FWI9</accession>
<dbReference type="Pfam" id="PF08757">
    <property type="entry name" value="CotH"/>
    <property type="match status" value="1"/>
</dbReference>
<feature type="non-terminal residue" evidence="1">
    <location>
        <position position="1"/>
    </location>
</feature>
<reference evidence="1" key="1">
    <citation type="journal article" date="2014" name="Front. Microbiol.">
        <title>High frequency of phylogenetically diverse reductive dehalogenase-homologous genes in deep subseafloor sedimentary metagenomes.</title>
        <authorList>
            <person name="Kawai M."/>
            <person name="Futagami T."/>
            <person name="Toyoda A."/>
            <person name="Takaki Y."/>
            <person name="Nishi S."/>
            <person name="Hori S."/>
            <person name="Arai W."/>
            <person name="Tsubouchi T."/>
            <person name="Morono Y."/>
            <person name="Uchiyama I."/>
            <person name="Ito T."/>
            <person name="Fujiyama A."/>
            <person name="Inagaki F."/>
            <person name="Takami H."/>
        </authorList>
    </citation>
    <scope>NUCLEOTIDE SEQUENCE</scope>
    <source>
        <strain evidence="1">Expedition CK06-06</strain>
    </source>
</reference>
<organism evidence="1">
    <name type="scientific">marine sediment metagenome</name>
    <dbReference type="NCBI Taxonomy" id="412755"/>
    <lineage>
        <taxon>unclassified sequences</taxon>
        <taxon>metagenomes</taxon>
        <taxon>ecological metagenomes</taxon>
    </lineage>
</organism>